<feature type="domain" description="Mur ligase C-terminal" evidence="13">
    <location>
        <begin position="326"/>
        <end position="454"/>
    </location>
</feature>
<dbReference type="InterPro" id="IPR035911">
    <property type="entry name" value="MurE/MurF_N"/>
</dbReference>
<dbReference type="SUPFAM" id="SSF63418">
    <property type="entry name" value="MurE/MurF N-terminal domain"/>
    <property type="match status" value="1"/>
</dbReference>
<evidence type="ECO:0000256" key="7">
    <source>
        <dbReference type="ARBA" id="ARBA00022984"/>
    </source>
</evidence>
<dbReference type="GO" id="GO:0009252">
    <property type="term" value="P:peptidoglycan biosynthetic process"/>
    <property type="evidence" value="ECO:0007669"/>
    <property type="project" value="UniProtKB-UniRule"/>
</dbReference>
<evidence type="ECO:0000256" key="8">
    <source>
        <dbReference type="ARBA" id="ARBA00023306"/>
    </source>
</evidence>
<evidence type="ECO:0000256" key="2">
    <source>
        <dbReference type="ARBA" id="ARBA00022598"/>
    </source>
</evidence>
<evidence type="ECO:0000259" key="14">
    <source>
        <dbReference type="Pfam" id="PF08245"/>
    </source>
</evidence>
<keyword evidence="9 10" id="KW-0961">Cell wall biogenesis/degradation</keyword>
<reference evidence="15" key="1">
    <citation type="submission" date="2018-01" db="EMBL/GenBank/DDBJ databases">
        <authorList>
            <person name="Regsiter A."/>
            <person name="William W."/>
        </authorList>
    </citation>
    <scope>NUCLEOTIDE SEQUENCE</scope>
    <source>
        <strain evidence="15">TRIP AH-1</strain>
    </source>
</reference>
<evidence type="ECO:0000256" key="3">
    <source>
        <dbReference type="ARBA" id="ARBA00022618"/>
    </source>
</evidence>
<dbReference type="Pfam" id="PF01225">
    <property type="entry name" value="Mur_ligase"/>
    <property type="match status" value="1"/>
</dbReference>
<feature type="binding site" evidence="10">
    <location>
        <begin position="119"/>
        <end position="125"/>
    </location>
    <ligand>
        <name>ATP</name>
        <dbReference type="ChEBI" id="CHEBI:30616"/>
    </ligand>
</feature>
<dbReference type="Gene3D" id="3.40.1190.10">
    <property type="entry name" value="Mur-like, catalytic domain"/>
    <property type="match status" value="1"/>
</dbReference>
<dbReference type="PANTHER" id="PTHR43024:SF1">
    <property type="entry name" value="UDP-N-ACETYLMURAMOYL-TRIPEPTIDE--D-ALANYL-D-ALANINE LIGASE"/>
    <property type="match status" value="1"/>
</dbReference>
<feature type="domain" description="Mur ligase N-terminal catalytic" evidence="12">
    <location>
        <begin position="31"/>
        <end position="93"/>
    </location>
</feature>
<comment type="similarity">
    <text evidence="10">Belongs to the MurCDEF family. MurF subfamily.</text>
</comment>
<evidence type="ECO:0000313" key="15">
    <source>
        <dbReference type="EMBL" id="SPD73622.1"/>
    </source>
</evidence>
<dbReference type="EC" id="6.3.2.10" evidence="10 11"/>
<comment type="subcellular location">
    <subcellularLocation>
        <location evidence="10 11">Cytoplasm</location>
    </subcellularLocation>
</comment>
<dbReference type="Pfam" id="PF08245">
    <property type="entry name" value="Mur_ligase_M"/>
    <property type="match status" value="1"/>
</dbReference>
<organism evidence="15">
    <name type="scientific">uncultured Desulfobacterium sp</name>
    <dbReference type="NCBI Taxonomy" id="201089"/>
    <lineage>
        <taxon>Bacteria</taxon>
        <taxon>Pseudomonadati</taxon>
        <taxon>Thermodesulfobacteriota</taxon>
        <taxon>Desulfobacteria</taxon>
        <taxon>Desulfobacterales</taxon>
        <taxon>Desulfobacteriaceae</taxon>
        <taxon>Desulfobacterium</taxon>
        <taxon>environmental samples</taxon>
    </lineage>
</organism>
<feature type="domain" description="Mur ligase central" evidence="14">
    <location>
        <begin position="117"/>
        <end position="303"/>
    </location>
</feature>
<dbReference type="InterPro" id="IPR036615">
    <property type="entry name" value="Mur_ligase_C_dom_sf"/>
</dbReference>
<dbReference type="GO" id="GO:0047480">
    <property type="term" value="F:UDP-N-acetylmuramoyl-tripeptide-D-alanyl-D-alanine ligase activity"/>
    <property type="evidence" value="ECO:0007669"/>
    <property type="project" value="UniProtKB-UniRule"/>
</dbReference>
<gene>
    <name evidence="10" type="primary">murF</name>
    <name evidence="15" type="ORF">PITCH_A1910028</name>
</gene>
<evidence type="ECO:0000259" key="13">
    <source>
        <dbReference type="Pfam" id="PF02875"/>
    </source>
</evidence>
<dbReference type="GO" id="GO:0008766">
    <property type="term" value="F:UDP-N-acetylmuramoylalanyl-D-glutamyl-2,6-diaminopimelate-D-alanyl-D-alanine ligase activity"/>
    <property type="evidence" value="ECO:0007669"/>
    <property type="project" value="RHEA"/>
</dbReference>
<dbReference type="Gene3D" id="3.40.1390.10">
    <property type="entry name" value="MurE/MurF, N-terminal domain"/>
    <property type="match status" value="1"/>
</dbReference>
<keyword evidence="6 10" id="KW-0133">Cell shape</keyword>
<dbReference type="NCBIfam" id="TIGR01143">
    <property type="entry name" value="murF"/>
    <property type="match status" value="1"/>
</dbReference>
<sequence length="469" mass="50204">MSAQWGKITAEEVLGPIKGRWISGKRHTVFSGLSTDSRNIRQGDLFWALRGERFDGHDFAQKAFDQGAAGAVVEGDYAGRIIHSNNPAIIAVDDGLKALGDLAGWWRHQHNVRVAAITGSAGKTTTKDMTACILKIRNNTLVTQGNLNNLIGLPLTLFRLDSAHQKAVLEMGMNRFGEIARLTEIAGPDVGAITNVGMAHIEGLGSIQGVARAKVELVEKISSKAKMVINGDDGLLMETAARFGKDITTFGLGKGNNVRASEITNRGHEGSSFRLNYHGESIVVNLNVPGIQNISNALAAAAICICLGEHPEDIARGLYSFTGVKGRFSLIHLNGGITVVDDTYNANPSSLKAALASVAAMVNQRDRIIVGLGEMMELGDAAVKAHLDAGRMVAELGGRRFVAIGEHAREMVKGAVESGMGHESAVAVETHDQMVRLIKDDMREGDLIFLKGSRKMDLGKVVDGLNEQM</sequence>
<dbReference type="SUPFAM" id="SSF53623">
    <property type="entry name" value="MurD-like peptide ligases, catalytic domain"/>
    <property type="match status" value="1"/>
</dbReference>
<keyword evidence="2 10" id="KW-0436">Ligase</keyword>
<dbReference type="InterPro" id="IPR005863">
    <property type="entry name" value="UDP-N-AcMur_synth"/>
</dbReference>
<keyword evidence="1 10" id="KW-0963">Cytoplasm</keyword>
<evidence type="ECO:0000256" key="5">
    <source>
        <dbReference type="ARBA" id="ARBA00022840"/>
    </source>
</evidence>
<evidence type="ECO:0000256" key="1">
    <source>
        <dbReference type="ARBA" id="ARBA00022490"/>
    </source>
</evidence>
<dbReference type="GO" id="GO:0051301">
    <property type="term" value="P:cell division"/>
    <property type="evidence" value="ECO:0007669"/>
    <property type="project" value="UniProtKB-KW"/>
</dbReference>
<evidence type="ECO:0000256" key="10">
    <source>
        <dbReference type="HAMAP-Rule" id="MF_02019"/>
    </source>
</evidence>
<comment type="pathway">
    <text evidence="10 11">Cell wall biogenesis; peptidoglycan biosynthesis.</text>
</comment>
<name>A0A445MW67_9BACT</name>
<dbReference type="SUPFAM" id="SSF53244">
    <property type="entry name" value="MurD-like peptide ligases, peptide-binding domain"/>
    <property type="match status" value="1"/>
</dbReference>
<dbReference type="Pfam" id="PF02875">
    <property type="entry name" value="Mur_ligase_C"/>
    <property type="match status" value="1"/>
</dbReference>
<dbReference type="InterPro" id="IPR013221">
    <property type="entry name" value="Mur_ligase_cen"/>
</dbReference>
<comment type="catalytic activity">
    <reaction evidence="10 11">
        <text>D-alanyl-D-alanine + UDP-N-acetyl-alpha-D-muramoyl-L-alanyl-gamma-D-glutamyl-meso-2,6-diaminopimelate + ATP = UDP-N-acetyl-alpha-D-muramoyl-L-alanyl-gamma-D-glutamyl-meso-2,6-diaminopimeloyl-D-alanyl-D-alanine + ADP + phosphate + H(+)</text>
        <dbReference type="Rhea" id="RHEA:28374"/>
        <dbReference type="ChEBI" id="CHEBI:15378"/>
        <dbReference type="ChEBI" id="CHEBI:30616"/>
        <dbReference type="ChEBI" id="CHEBI:43474"/>
        <dbReference type="ChEBI" id="CHEBI:57822"/>
        <dbReference type="ChEBI" id="CHEBI:61386"/>
        <dbReference type="ChEBI" id="CHEBI:83905"/>
        <dbReference type="ChEBI" id="CHEBI:456216"/>
        <dbReference type="EC" id="6.3.2.10"/>
    </reaction>
</comment>
<dbReference type="GO" id="GO:0005524">
    <property type="term" value="F:ATP binding"/>
    <property type="evidence" value="ECO:0007669"/>
    <property type="project" value="UniProtKB-UniRule"/>
</dbReference>
<dbReference type="EMBL" id="OJIN01000103">
    <property type="protein sequence ID" value="SPD73622.1"/>
    <property type="molecule type" value="Genomic_DNA"/>
</dbReference>
<dbReference type="InterPro" id="IPR000713">
    <property type="entry name" value="Mur_ligase_N"/>
</dbReference>
<keyword evidence="7 10" id="KW-0573">Peptidoglycan synthesis</keyword>
<evidence type="ECO:0000259" key="12">
    <source>
        <dbReference type="Pfam" id="PF01225"/>
    </source>
</evidence>
<dbReference type="GO" id="GO:0071555">
    <property type="term" value="P:cell wall organization"/>
    <property type="evidence" value="ECO:0007669"/>
    <property type="project" value="UniProtKB-KW"/>
</dbReference>
<dbReference type="GO" id="GO:0008360">
    <property type="term" value="P:regulation of cell shape"/>
    <property type="evidence" value="ECO:0007669"/>
    <property type="project" value="UniProtKB-KW"/>
</dbReference>
<dbReference type="InterPro" id="IPR036565">
    <property type="entry name" value="Mur-like_cat_sf"/>
</dbReference>
<dbReference type="PANTHER" id="PTHR43024">
    <property type="entry name" value="UDP-N-ACETYLMURAMOYL-TRIPEPTIDE--D-ALANYL-D-ALANINE LIGASE"/>
    <property type="match status" value="1"/>
</dbReference>
<dbReference type="HAMAP" id="MF_02019">
    <property type="entry name" value="MurF"/>
    <property type="match status" value="1"/>
</dbReference>
<accession>A0A445MW67</accession>
<keyword evidence="8 10" id="KW-0131">Cell cycle</keyword>
<protein>
    <recommendedName>
        <fullName evidence="10 11">UDP-N-acetylmuramoyl-tripeptide--D-alanyl-D-alanine ligase</fullName>
        <ecNumber evidence="10 11">6.3.2.10</ecNumber>
    </recommendedName>
    <alternativeName>
        <fullName evidence="10">D-alanyl-D-alanine-adding enzyme</fullName>
    </alternativeName>
</protein>
<evidence type="ECO:0000256" key="4">
    <source>
        <dbReference type="ARBA" id="ARBA00022741"/>
    </source>
</evidence>
<dbReference type="GO" id="GO:0005737">
    <property type="term" value="C:cytoplasm"/>
    <property type="evidence" value="ECO:0007669"/>
    <property type="project" value="UniProtKB-SubCell"/>
</dbReference>
<keyword evidence="3 10" id="KW-0132">Cell division</keyword>
<evidence type="ECO:0000256" key="9">
    <source>
        <dbReference type="ARBA" id="ARBA00023316"/>
    </source>
</evidence>
<dbReference type="UniPathway" id="UPA00219"/>
<dbReference type="InterPro" id="IPR051046">
    <property type="entry name" value="MurCDEF_CellWall_CoF430Synth"/>
</dbReference>
<keyword evidence="4 10" id="KW-0547">Nucleotide-binding</keyword>
<evidence type="ECO:0000256" key="11">
    <source>
        <dbReference type="RuleBase" id="RU004136"/>
    </source>
</evidence>
<proteinExistence type="inferred from homology"/>
<keyword evidence="5 10" id="KW-0067">ATP-binding</keyword>
<evidence type="ECO:0000256" key="6">
    <source>
        <dbReference type="ARBA" id="ARBA00022960"/>
    </source>
</evidence>
<dbReference type="InterPro" id="IPR004101">
    <property type="entry name" value="Mur_ligase_C"/>
</dbReference>
<dbReference type="Gene3D" id="3.90.190.20">
    <property type="entry name" value="Mur ligase, C-terminal domain"/>
    <property type="match status" value="1"/>
</dbReference>
<comment type="function">
    <text evidence="10 11">Involved in cell wall formation. Catalyzes the final step in the synthesis of UDP-N-acetylmuramoyl-pentapeptide, the precursor of murein.</text>
</comment>
<dbReference type="AlphaFoldDB" id="A0A445MW67"/>